<accession>A0ABW6T241</accession>
<reference evidence="1 2" key="1">
    <citation type="submission" date="2024-10" db="EMBL/GenBank/DDBJ databases">
        <title>The Natural Products Discovery Center: Release of the First 8490 Sequenced Strains for Exploring Actinobacteria Biosynthetic Diversity.</title>
        <authorList>
            <person name="Kalkreuter E."/>
            <person name="Kautsar S.A."/>
            <person name="Yang D."/>
            <person name="Bader C.D."/>
            <person name="Teijaro C.N."/>
            <person name="Fluegel L."/>
            <person name="Davis C.M."/>
            <person name="Simpson J.R."/>
            <person name="Lauterbach L."/>
            <person name="Steele A.D."/>
            <person name="Gui C."/>
            <person name="Meng S."/>
            <person name="Li G."/>
            <person name="Viehrig K."/>
            <person name="Ye F."/>
            <person name="Su P."/>
            <person name="Kiefer A.F."/>
            <person name="Nichols A."/>
            <person name="Cepeda A.J."/>
            <person name="Yan W."/>
            <person name="Fan B."/>
            <person name="Jiang Y."/>
            <person name="Adhikari A."/>
            <person name="Zheng C.-J."/>
            <person name="Schuster L."/>
            <person name="Cowan T.M."/>
            <person name="Smanski M.J."/>
            <person name="Chevrette M.G."/>
            <person name="De Carvalho L.P.S."/>
            <person name="Shen B."/>
        </authorList>
    </citation>
    <scope>NUCLEOTIDE SEQUENCE [LARGE SCALE GENOMIC DNA]</scope>
    <source>
        <strain evidence="1 2">NPDC002173</strain>
    </source>
</reference>
<sequence length="563" mass="60703">MRLPTALAPWSDSLSHLTPDLAMALGPLVRGIHQLVSRRESACVEQGSLDGFEGVSRRGHPELMLVSEWLLADEAPVEFLRRAAQRELLHLAPAVRRPSGRGRVAMLADTGPDQAGAGRLVQLASLIVLHRRAVALGTELAVGILGQKPGGWMTGDLPELLKAWLDGRRPVEPDVDDVSAWTSDVTEADEAWILTGPQLSSKLPARRRVVSSRESAWGEHGVTHVRVECNDISTELAVPDGPVAVRALRGQEFKRAPVAVNRPEGATTLRFPIFPSSARRILARGETANELVSVQVPQTAGRRAATPRLHRLAGPILAASVLGNRIVVVIEQDRMLRVHVIGNPLGKVRSVSVPIESLDLDLRDIEQICAEGLAPLFYQSGDVISPLGDDGWWRLRPDSAAYRTDLVAIAPSTGSQFDQPHFVTWGPHGKHVSVPGSFKRIEPEDDVVVLGGGGYARSTDAQTWHVVHPRGVRASITVEPESSVLGLAFDENEPMLVTAGRGGVLLRLVRPSGTRALTGWSGLPSLPVIHPTQPLIAAMDETGRLKVGDLITGETLLRVATSR</sequence>
<dbReference type="Proteomes" id="UP001602013">
    <property type="component" value="Unassembled WGS sequence"/>
</dbReference>
<dbReference type="RefSeq" id="WP_387417519.1">
    <property type="nucleotide sequence ID" value="NZ_JBIASD010000044.1"/>
</dbReference>
<evidence type="ECO:0000313" key="1">
    <source>
        <dbReference type="EMBL" id="MFF3671334.1"/>
    </source>
</evidence>
<proteinExistence type="predicted"/>
<keyword evidence="2" id="KW-1185">Reference proteome</keyword>
<organism evidence="1 2">
    <name type="scientific">Microtetraspora malaysiensis</name>
    <dbReference type="NCBI Taxonomy" id="161358"/>
    <lineage>
        <taxon>Bacteria</taxon>
        <taxon>Bacillati</taxon>
        <taxon>Actinomycetota</taxon>
        <taxon>Actinomycetes</taxon>
        <taxon>Streptosporangiales</taxon>
        <taxon>Streptosporangiaceae</taxon>
        <taxon>Microtetraspora</taxon>
    </lineage>
</organism>
<gene>
    <name evidence="1" type="ORF">ACFYXI_37695</name>
</gene>
<evidence type="ECO:0000313" key="2">
    <source>
        <dbReference type="Proteomes" id="UP001602013"/>
    </source>
</evidence>
<dbReference type="SUPFAM" id="SSF63829">
    <property type="entry name" value="Calcium-dependent phosphotriesterase"/>
    <property type="match status" value="1"/>
</dbReference>
<dbReference type="EMBL" id="JBIASD010000044">
    <property type="protein sequence ID" value="MFF3671334.1"/>
    <property type="molecule type" value="Genomic_DNA"/>
</dbReference>
<name>A0ABW6T241_9ACTN</name>
<comment type="caution">
    <text evidence="1">The sequence shown here is derived from an EMBL/GenBank/DDBJ whole genome shotgun (WGS) entry which is preliminary data.</text>
</comment>
<protein>
    <submittedName>
        <fullName evidence="1">Uncharacterized protein</fullName>
    </submittedName>
</protein>